<comment type="caution">
    <text evidence="2">The sequence shown here is derived from an EMBL/GenBank/DDBJ whole genome shotgun (WGS) entry which is preliminary data.</text>
</comment>
<sequence length="337" mass="38903">MLFLLTRALTPSEGFSYLLSRLPFNEIISNSLSLGISPMYYIALHVWINIFGKSEIIMRSFSLIWFGIFILCVHHILIKVFSMTERRAYRNLFFFMFNPILLYFSMQTTASMMFVSLSTLSCYFLLRKNYSKFIIVSIFAGLTHWSFILVLFLQGVYTYSQSKKLWTGYLIHLLPILLATLPVLGIIAFQSLTFLVTQLVMIFGPIFFGVVLSFGALYVFRYHSMFVKSLVVSSGLISFIIFSFQVNKVSSKDLRAGIKNIKAVTEKGDVIYVADIDQYFQAVYYFDRQVYLYAVKDFKTPYSSIIPRSRFIKILPTYPNKAFVMDRSGNFEAVAAY</sequence>
<feature type="transmembrane region" description="Helical" evidence="1">
    <location>
        <begin position="101"/>
        <end position="126"/>
    </location>
</feature>
<accession>A0A1F7GCB6</accession>
<feature type="transmembrane region" description="Helical" evidence="1">
    <location>
        <begin position="30"/>
        <end position="51"/>
    </location>
</feature>
<reference evidence="2 3" key="1">
    <citation type="journal article" date="2016" name="Nat. Commun.">
        <title>Thousands of microbial genomes shed light on interconnected biogeochemical processes in an aquifer system.</title>
        <authorList>
            <person name="Anantharaman K."/>
            <person name="Brown C.T."/>
            <person name="Hug L.A."/>
            <person name="Sharon I."/>
            <person name="Castelle C.J."/>
            <person name="Probst A.J."/>
            <person name="Thomas B.C."/>
            <person name="Singh A."/>
            <person name="Wilkins M.J."/>
            <person name="Karaoz U."/>
            <person name="Brodie E.L."/>
            <person name="Williams K.H."/>
            <person name="Hubbard S.S."/>
            <person name="Banfield J.F."/>
        </authorList>
    </citation>
    <scope>NUCLEOTIDE SEQUENCE [LARGE SCALE GENOMIC DNA]</scope>
</reference>
<protein>
    <recommendedName>
        <fullName evidence="4">Glycosyltransferase RgtA/B/C/D-like domain-containing protein</fullName>
    </recommendedName>
</protein>
<feature type="transmembrane region" description="Helical" evidence="1">
    <location>
        <begin position="199"/>
        <end position="220"/>
    </location>
</feature>
<evidence type="ECO:0000313" key="3">
    <source>
        <dbReference type="Proteomes" id="UP000178372"/>
    </source>
</evidence>
<feature type="transmembrane region" description="Helical" evidence="1">
    <location>
        <begin position="169"/>
        <end position="192"/>
    </location>
</feature>
<keyword evidence="1" id="KW-0812">Transmembrane</keyword>
<feature type="transmembrane region" description="Helical" evidence="1">
    <location>
        <begin position="63"/>
        <end position="81"/>
    </location>
</feature>
<feature type="transmembrane region" description="Helical" evidence="1">
    <location>
        <begin position="226"/>
        <end position="246"/>
    </location>
</feature>
<proteinExistence type="predicted"/>
<evidence type="ECO:0000256" key="1">
    <source>
        <dbReference type="SAM" id="Phobius"/>
    </source>
</evidence>
<dbReference type="EMBL" id="MFZF01000016">
    <property type="protein sequence ID" value="OGK16494.1"/>
    <property type="molecule type" value="Genomic_DNA"/>
</dbReference>
<name>A0A1F7GCB6_9BACT</name>
<dbReference type="AlphaFoldDB" id="A0A1F7GCB6"/>
<keyword evidence="1" id="KW-1133">Transmembrane helix</keyword>
<organism evidence="2 3">
    <name type="scientific">Candidatus Roizmanbacteria bacterium RIFCSPHIGHO2_01_FULL_39_12b</name>
    <dbReference type="NCBI Taxonomy" id="1802030"/>
    <lineage>
        <taxon>Bacteria</taxon>
        <taxon>Candidatus Roizmaniibacteriota</taxon>
    </lineage>
</organism>
<gene>
    <name evidence="2" type="ORF">A2690_04050</name>
</gene>
<evidence type="ECO:0008006" key="4">
    <source>
        <dbReference type="Google" id="ProtNLM"/>
    </source>
</evidence>
<dbReference type="Proteomes" id="UP000178372">
    <property type="component" value="Unassembled WGS sequence"/>
</dbReference>
<feature type="transmembrane region" description="Helical" evidence="1">
    <location>
        <begin position="133"/>
        <end position="157"/>
    </location>
</feature>
<evidence type="ECO:0000313" key="2">
    <source>
        <dbReference type="EMBL" id="OGK16494.1"/>
    </source>
</evidence>
<keyword evidence="1" id="KW-0472">Membrane</keyword>